<protein>
    <submittedName>
        <fullName evidence="3">DinB family protein</fullName>
    </submittedName>
</protein>
<proteinExistence type="inferred from homology"/>
<keyword evidence="2" id="KW-0479">Metal-binding</keyword>
<dbReference type="Pfam" id="PF05163">
    <property type="entry name" value="DinB"/>
    <property type="match status" value="1"/>
</dbReference>
<evidence type="ECO:0000256" key="2">
    <source>
        <dbReference type="ARBA" id="ARBA00022723"/>
    </source>
</evidence>
<evidence type="ECO:0000256" key="1">
    <source>
        <dbReference type="ARBA" id="ARBA00008635"/>
    </source>
</evidence>
<dbReference type="SUPFAM" id="SSF109854">
    <property type="entry name" value="DinB/YfiT-like putative metalloenzymes"/>
    <property type="match status" value="1"/>
</dbReference>
<dbReference type="Gene3D" id="1.20.120.450">
    <property type="entry name" value="dinb family like domain"/>
    <property type="match status" value="1"/>
</dbReference>
<comment type="similarity">
    <text evidence="1">Belongs to the DinB family.</text>
</comment>
<evidence type="ECO:0000313" key="3">
    <source>
        <dbReference type="EMBL" id="MDZ7280063.1"/>
    </source>
</evidence>
<organism evidence="3 4">
    <name type="scientific">Pantoea eucrina</name>
    <dbReference type="NCBI Taxonomy" id="472693"/>
    <lineage>
        <taxon>Bacteria</taxon>
        <taxon>Pseudomonadati</taxon>
        <taxon>Pseudomonadota</taxon>
        <taxon>Gammaproteobacteria</taxon>
        <taxon>Enterobacterales</taxon>
        <taxon>Erwiniaceae</taxon>
        <taxon>Pantoea</taxon>
    </lineage>
</organism>
<reference evidence="4" key="1">
    <citation type="submission" date="2023-07" db="EMBL/GenBank/DDBJ databases">
        <title>Structural and functional analysis of rice phyllospheric bacteria for their antimicrobial properties and defense elicitation against blast disease.</title>
        <authorList>
            <person name="Sahu K.P."/>
            <person name="Asharani P."/>
            <person name="Kumar M."/>
            <person name="Reddy B."/>
            <person name="Kumar A."/>
        </authorList>
    </citation>
    <scope>NUCLEOTIDE SEQUENCE [LARGE SCALE GENOMIC DNA]</scope>
    <source>
        <strain evidence="4">OsEp_Plm_30P10</strain>
    </source>
</reference>
<comment type="caution">
    <text evidence="3">The sequence shown here is derived from an EMBL/GenBank/DDBJ whole genome shotgun (WGS) entry which is preliminary data.</text>
</comment>
<sequence length="162" mass="17925">MNKDTLITLLSFKRWSDVHTLQAIQTLDASRYAEKRHLMLRLMNHIYVVDRIFSANMLGLPHGYTALNTPETPTAEALAVSMAACTDDLIARVSVMDAVALDARIAFTFVDGGHGEMSALDMLNHLLFHGAYHRGAVGWLIGECHGVPPKEVLTVFLRDHLG</sequence>
<dbReference type="InterPro" id="IPR007837">
    <property type="entry name" value="DinB"/>
</dbReference>
<dbReference type="EMBL" id="JAOBTT010000002">
    <property type="protein sequence ID" value="MDZ7280063.1"/>
    <property type="molecule type" value="Genomic_DNA"/>
</dbReference>
<name>A0ABU5LJE7_9GAMM</name>
<accession>A0ABU5LJE7</accession>
<dbReference type="RefSeq" id="WP_322543959.1">
    <property type="nucleotide sequence ID" value="NZ_JAOBTT010000002.1"/>
</dbReference>
<dbReference type="Proteomes" id="UP001288620">
    <property type="component" value="Unassembled WGS sequence"/>
</dbReference>
<dbReference type="InterPro" id="IPR034660">
    <property type="entry name" value="DinB/YfiT-like"/>
</dbReference>
<keyword evidence="4" id="KW-1185">Reference proteome</keyword>
<gene>
    <name evidence="3" type="ORF">N4G40_17570</name>
</gene>
<evidence type="ECO:0000313" key="4">
    <source>
        <dbReference type="Proteomes" id="UP001288620"/>
    </source>
</evidence>